<dbReference type="HOGENOM" id="CLU_3239834_0_0_9"/>
<reference evidence="1 2" key="1">
    <citation type="submission" date="2011-04" db="EMBL/GenBank/DDBJ databases">
        <authorList>
            <person name="Muzny D."/>
            <person name="Qin X."/>
            <person name="Deng J."/>
            <person name="Jiang H."/>
            <person name="Liu Y."/>
            <person name="Qu J."/>
            <person name="Song X.-Z."/>
            <person name="Zhang L."/>
            <person name="Thornton R."/>
            <person name="Coyle M."/>
            <person name="Francisco L."/>
            <person name="Jackson L."/>
            <person name="Javaid M."/>
            <person name="Korchina V."/>
            <person name="Kovar C."/>
            <person name="Mata R."/>
            <person name="Mathew T."/>
            <person name="Ngo R."/>
            <person name="Nguyen L."/>
            <person name="Nguyen N."/>
            <person name="Okwuonu G."/>
            <person name="Ongeri F."/>
            <person name="Pham C."/>
            <person name="Simmons D."/>
            <person name="Wilczek-Boney K."/>
            <person name="Hale W."/>
            <person name="Jakkamsetti A."/>
            <person name="Pham P."/>
            <person name="Ruth R."/>
            <person name="San Lucas F."/>
            <person name="Warren J."/>
            <person name="Zhang J."/>
            <person name="Zhao Z."/>
            <person name="Zhou C."/>
            <person name="Zhu D."/>
            <person name="Lee S."/>
            <person name="Bess C."/>
            <person name="Blankenburg K."/>
            <person name="Forbes L."/>
            <person name="Fu Q."/>
            <person name="Gubbala S."/>
            <person name="Hirani K."/>
            <person name="Jayaseelan J.C."/>
            <person name="Lara F."/>
            <person name="Munidasa M."/>
            <person name="Palculict T."/>
            <person name="Patil S."/>
            <person name="Pu L.-L."/>
            <person name="Saada N."/>
            <person name="Tang L."/>
            <person name="Weissenberger G."/>
            <person name="Zhu Y."/>
            <person name="Hemphill L."/>
            <person name="Shang Y."/>
            <person name="Youmans B."/>
            <person name="Ayvaz T."/>
            <person name="Ross M."/>
            <person name="Santibanez J."/>
            <person name="Aqrawi P."/>
            <person name="Gross S."/>
            <person name="Joshi V."/>
            <person name="Fowler G."/>
            <person name="Nazareth L."/>
            <person name="Reid J."/>
            <person name="Worley K."/>
            <person name="Petrosino J."/>
            <person name="Highlander S."/>
            <person name="Gibbs R."/>
        </authorList>
    </citation>
    <scope>NUCLEOTIDE SEQUENCE [LARGE SCALE GENOMIC DNA]</scope>
    <source>
        <strain evidence="1 2">2681</strain>
    </source>
</reference>
<name>F9DMS2_9BACL</name>
<evidence type="ECO:0000313" key="2">
    <source>
        <dbReference type="Proteomes" id="UP000005316"/>
    </source>
</evidence>
<evidence type="ECO:0000313" key="1">
    <source>
        <dbReference type="EMBL" id="EGQ27884.1"/>
    </source>
</evidence>
<comment type="caution">
    <text evidence="1">The sequence shown here is derived from an EMBL/GenBank/DDBJ whole genome shotgun (WGS) entry which is preliminary data.</text>
</comment>
<dbReference type="AlphaFoldDB" id="F9DMS2"/>
<accession>F9DMS2</accession>
<sequence length="43" mass="5200">MHAIRRSHSEVFGWEMDYMELLNLFLRQVLYTNNTFEVLLGQP</sequence>
<organism evidence="1 2">
    <name type="scientific">Sporosarcina newyorkensis 2681</name>
    <dbReference type="NCBI Taxonomy" id="1027292"/>
    <lineage>
        <taxon>Bacteria</taxon>
        <taxon>Bacillati</taxon>
        <taxon>Bacillota</taxon>
        <taxon>Bacilli</taxon>
        <taxon>Bacillales</taxon>
        <taxon>Caryophanaceae</taxon>
        <taxon>Sporosarcina</taxon>
    </lineage>
</organism>
<dbReference type="EMBL" id="AFPZ01000005">
    <property type="protein sequence ID" value="EGQ27884.1"/>
    <property type="molecule type" value="Genomic_DNA"/>
</dbReference>
<dbReference type="Proteomes" id="UP000005316">
    <property type="component" value="Unassembled WGS sequence"/>
</dbReference>
<gene>
    <name evidence="1" type="ORF">HMPREF9372_0102</name>
</gene>
<protein>
    <submittedName>
        <fullName evidence="1">Uncharacterized protein</fullName>
    </submittedName>
</protein>
<proteinExistence type="predicted"/>